<reference evidence="5 6" key="1">
    <citation type="submission" date="2019-01" db="EMBL/GenBank/DDBJ databases">
        <title>Egibacter rhizosphaerae EGI 80759T.</title>
        <authorList>
            <person name="Chen D.-D."/>
            <person name="Tian Y."/>
            <person name="Jiao J.-Y."/>
            <person name="Zhang X.-T."/>
            <person name="Zhang Y.-G."/>
            <person name="Zhang Y."/>
            <person name="Xiao M."/>
            <person name="Shu W.-S."/>
            <person name="Li W.-J."/>
        </authorList>
    </citation>
    <scope>NUCLEOTIDE SEQUENCE [LARGE SCALE GENOMIC DNA]</scope>
    <source>
        <strain evidence="5 6">EGI 80759</strain>
    </source>
</reference>
<dbReference type="Pfam" id="PF00392">
    <property type="entry name" value="GntR"/>
    <property type="match status" value="1"/>
</dbReference>
<dbReference type="SUPFAM" id="SSF46785">
    <property type="entry name" value="Winged helix' DNA-binding domain"/>
    <property type="match status" value="1"/>
</dbReference>
<dbReference type="PANTHER" id="PTHR44846">
    <property type="entry name" value="MANNOSYL-D-GLYCERATE TRANSPORT/METABOLISM SYSTEM REPRESSOR MNGR-RELATED"/>
    <property type="match status" value="1"/>
</dbReference>
<evidence type="ECO:0000256" key="1">
    <source>
        <dbReference type="ARBA" id="ARBA00023015"/>
    </source>
</evidence>
<dbReference type="PANTHER" id="PTHR44846:SF17">
    <property type="entry name" value="GNTR-FAMILY TRANSCRIPTIONAL REGULATOR"/>
    <property type="match status" value="1"/>
</dbReference>
<gene>
    <name evidence="5" type="ORF">ER308_15760</name>
</gene>
<dbReference type="Pfam" id="PF07702">
    <property type="entry name" value="UTRA"/>
    <property type="match status" value="1"/>
</dbReference>
<dbReference type="GO" id="GO:0003700">
    <property type="term" value="F:DNA-binding transcription factor activity"/>
    <property type="evidence" value="ECO:0007669"/>
    <property type="project" value="InterPro"/>
</dbReference>
<evidence type="ECO:0000256" key="2">
    <source>
        <dbReference type="ARBA" id="ARBA00023125"/>
    </source>
</evidence>
<dbReference type="InterPro" id="IPR011663">
    <property type="entry name" value="UTRA"/>
</dbReference>
<dbReference type="KEGG" id="erz:ER308_15760"/>
<dbReference type="InterPro" id="IPR028978">
    <property type="entry name" value="Chorismate_lyase_/UTRA_dom_sf"/>
</dbReference>
<evidence type="ECO:0000256" key="3">
    <source>
        <dbReference type="ARBA" id="ARBA00023163"/>
    </source>
</evidence>
<dbReference type="Gene3D" id="3.40.1410.10">
    <property type="entry name" value="Chorismate lyase-like"/>
    <property type="match status" value="1"/>
</dbReference>
<dbReference type="InterPro" id="IPR000524">
    <property type="entry name" value="Tscrpt_reg_HTH_GntR"/>
</dbReference>
<dbReference type="PROSITE" id="PS50949">
    <property type="entry name" value="HTH_GNTR"/>
    <property type="match status" value="1"/>
</dbReference>
<dbReference type="InterPro" id="IPR036388">
    <property type="entry name" value="WH-like_DNA-bd_sf"/>
</dbReference>
<dbReference type="GO" id="GO:0003677">
    <property type="term" value="F:DNA binding"/>
    <property type="evidence" value="ECO:0007669"/>
    <property type="project" value="UniProtKB-KW"/>
</dbReference>
<feature type="domain" description="HTH gntR-type" evidence="4">
    <location>
        <begin position="9"/>
        <end position="77"/>
    </location>
</feature>
<dbReference type="OrthoDB" id="3194402at2"/>
<name>A0A411YHY9_9ACTN</name>
<accession>A0A411YHY9</accession>
<dbReference type="CDD" id="cd07377">
    <property type="entry name" value="WHTH_GntR"/>
    <property type="match status" value="1"/>
</dbReference>
<dbReference type="EMBL" id="CP036402">
    <property type="protein sequence ID" value="QBI20884.1"/>
    <property type="molecule type" value="Genomic_DNA"/>
</dbReference>
<dbReference type="Gene3D" id="1.10.10.10">
    <property type="entry name" value="Winged helix-like DNA-binding domain superfamily/Winged helix DNA-binding domain"/>
    <property type="match status" value="1"/>
</dbReference>
<proteinExistence type="predicted"/>
<dbReference type="InterPro" id="IPR036390">
    <property type="entry name" value="WH_DNA-bd_sf"/>
</dbReference>
<dbReference type="AlphaFoldDB" id="A0A411YHY9"/>
<evidence type="ECO:0000313" key="5">
    <source>
        <dbReference type="EMBL" id="QBI20884.1"/>
    </source>
</evidence>
<dbReference type="SMART" id="SM00866">
    <property type="entry name" value="UTRA"/>
    <property type="match status" value="1"/>
</dbReference>
<keyword evidence="2" id="KW-0238">DNA-binding</keyword>
<keyword evidence="3" id="KW-0804">Transcription</keyword>
<dbReference type="PRINTS" id="PR00035">
    <property type="entry name" value="HTHGNTR"/>
</dbReference>
<dbReference type="RefSeq" id="WP_131155877.1">
    <property type="nucleotide sequence ID" value="NZ_CP036402.1"/>
</dbReference>
<dbReference type="SUPFAM" id="SSF64288">
    <property type="entry name" value="Chorismate lyase-like"/>
    <property type="match status" value="1"/>
</dbReference>
<dbReference type="Proteomes" id="UP000291469">
    <property type="component" value="Chromosome"/>
</dbReference>
<keyword evidence="6" id="KW-1185">Reference proteome</keyword>
<keyword evidence="1" id="KW-0805">Transcription regulation</keyword>
<dbReference type="GO" id="GO:0045892">
    <property type="term" value="P:negative regulation of DNA-templated transcription"/>
    <property type="evidence" value="ECO:0007669"/>
    <property type="project" value="TreeGrafter"/>
</dbReference>
<organism evidence="5 6">
    <name type="scientific">Egibacter rhizosphaerae</name>
    <dbReference type="NCBI Taxonomy" id="1670831"/>
    <lineage>
        <taxon>Bacteria</taxon>
        <taxon>Bacillati</taxon>
        <taxon>Actinomycetota</taxon>
        <taxon>Nitriliruptoria</taxon>
        <taxon>Egibacterales</taxon>
        <taxon>Egibacteraceae</taxon>
        <taxon>Egibacter</taxon>
    </lineage>
</organism>
<evidence type="ECO:0000259" key="4">
    <source>
        <dbReference type="PROSITE" id="PS50949"/>
    </source>
</evidence>
<dbReference type="InterPro" id="IPR050679">
    <property type="entry name" value="Bact_HTH_transcr_reg"/>
</dbReference>
<dbReference type="SMART" id="SM00345">
    <property type="entry name" value="HTH_GNTR"/>
    <property type="match status" value="1"/>
</dbReference>
<sequence length="240" mass="26331">MRLDHASPVPLYHQAATCIEEMIASGAIGLGEKLEGEVELAERLGVSRPTIRAALTVLVDKGLLVRRRGYGTVVAAMPITRPLALTSLHDDLIEAGRTPRTEVLEVSTQPCPEEARGALQLTATSETYVLRRLRFADEEPIALMRNTVRAEGLTLSRSALQDRSLYHLLGQQGIRLYGAHQRIGATSADPEQSRHLQVEQGAALVQVVRTSYDAAGTPIEYAHLLYPAHSYSVEMTLMER</sequence>
<protein>
    <submittedName>
        <fullName evidence="5">GntR family transcriptional regulator</fullName>
    </submittedName>
</protein>
<evidence type="ECO:0000313" key="6">
    <source>
        <dbReference type="Proteomes" id="UP000291469"/>
    </source>
</evidence>